<sequence>MIQGASIKSTRSIVWDCFFGGFSACCADPLVSEFLCPPTWCAWFCGLLMLCAMTFDRQAFGRLPKLAKLELYLHNCKLGAEGGRRAGLHFGSSASNKLEKLGVFGLDLWLTAMQAVPIRSPIVSSIL</sequence>
<organism evidence="1 2">
    <name type="scientific">Durusdinium trenchii</name>
    <dbReference type="NCBI Taxonomy" id="1381693"/>
    <lineage>
        <taxon>Eukaryota</taxon>
        <taxon>Sar</taxon>
        <taxon>Alveolata</taxon>
        <taxon>Dinophyceae</taxon>
        <taxon>Suessiales</taxon>
        <taxon>Symbiodiniaceae</taxon>
        <taxon>Durusdinium</taxon>
    </lineage>
</organism>
<reference evidence="1 2" key="1">
    <citation type="submission" date="2024-02" db="EMBL/GenBank/DDBJ databases">
        <authorList>
            <person name="Chen Y."/>
            <person name="Shah S."/>
            <person name="Dougan E. K."/>
            <person name="Thang M."/>
            <person name="Chan C."/>
        </authorList>
    </citation>
    <scope>NUCLEOTIDE SEQUENCE [LARGE SCALE GENOMIC DNA]</scope>
</reference>
<name>A0ABP0QVI8_9DINO</name>
<gene>
    <name evidence="1" type="ORF">CCMP2556_LOCUS44202</name>
</gene>
<dbReference type="Proteomes" id="UP001642484">
    <property type="component" value="Unassembled WGS sequence"/>
</dbReference>
<keyword evidence="2" id="KW-1185">Reference proteome</keyword>
<evidence type="ECO:0000313" key="1">
    <source>
        <dbReference type="EMBL" id="CAK9092310.1"/>
    </source>
</evidence>
<protein>
    <submittedName>
        <fullName evidence="1">Uncharacterized protein</fullName>
    </submittedName>
</protein>
<dbReference type="EMBL" id="CAXAMN010025052">
    <property type="protein sequence ID" value="CAK9092310.1"/>
    <property type="molecule type" value="Genomic_DNA"/>
</dbReference>
<comment type="caution">
    <text evidence="1">The sequence shown here is derived from an EMBL/GenBank/DDBJ whole genome shotgun (WGS) entry which is preliminary data.</text>
</comment>
<accession>A0ABP0QVI8</accession>
<proteinExistence type="predicted"/>
<evidence type="ECO:0000313" key="2">
    <source>
        <dbReference type="Proteomes" id="UP001642484"/>
    </source>
</evidence>